<dbReference type="AlphaFoldDB" id="A0A9D1D4I7"/>
<reference evidence="1" key="2">
    <citation type="journal article" date="2021" name="PeerJ">
        <title>Extensive microbial diversity within the chicken gut microbiome revealed by metagenomics and culture.</title>
        <authorList>
            <person name="Gilroy R."/>
            <person name="Ravi A."/>
            <person name="Getino M."/>
            <person name="Pursley I."/>
            <person name="Horton D.L."/>
            <person name="Alikhan N.F."/>
            <person name="Baker D."/>
            <person name="Gharbi K."/>
            <person name="Hall N."/>
            <person name="Watson M."/>
            <person name="Adriaenssens E.M."/>
            <person name="Foster-Nyarko E."/>
            <person name="Jarju S."/>
            <person name="Secka A."/>
            <person name="Antonio M."/>
            <person name="Oren A."/>
            <person name="Chaudhuri R.R."/>
            <person name="La Ragione R."/>
            <person name="Hildebrand F."/>
            <person name="Pallen M.J."/>
        </authorList>
    </citation>
    <scope>NUCLEOTIDE SEQUENCE</scope>
    <source>
        <strain evidence="1">ChiGjej1B1-2707</strain>
    </source>
</reference>
<organism evidence="1 2">
    <name type="scientific">Candidatus Aveggerthella stercoripullorum</name>
    <dbReference type="NCBI Taxonomy" id="2840688"/>
    <lineage>
        <taxon>Bacteria</taxon>
        <taxon>Bacillati</taxon>
        <taxon>Actinomycetota</taxon>
        <taxon>Coriobacteriia</taxon>
        <taxon>Eggerthellales</taxon>
        <taxon>Eggerthellaceae</taxon>
        <taxon>Eggerthellaceae incertae sedis</taxon>
        <taxon>Candidatus Aveggerthella</taxon>
    </lineage>
</organism>
<accession>A0A9D1D4I7</accession>
<dbReference type="InterPro" id="IPR010181">
    <property type="entry name" value="CGCAxxGCC_motif"/>
</dbReference>
<reference evidence="1" key="1">
    <citation type="submission" date="2020-10" db="EMBL/GenBank/DDBJ databases">
        <authorList>
            <person name="Gilroy R."/>
        </authorList>
    </citation>
    <scope>NUCLEOTIDE SEQUENCE</scope>
    <source>
        <strain evidence="1">ChiGjej1B1-2707</strain>
    </source>
</reference>
<protein>
    <submittedName>
        <fullName evidence="1">C_GCAxxG_C_C family protein</fullName>
    </submittedName>
</protein>
<comment type="caution">
    <text evidence="1">The sequence shown here is derived from an EMBL/GenBank/DDBJ whole genome shotgun (WGS) entry which is preliminary data.</text>
</comment>
<evidence type="ECO:0000313" key="1">
    <source>
        <dbReference type="EMBL" id="HIR02416.1"/>
    </source>
</evidence>
<dbReference type="Proteomes" id="UP000824261">
    <property type="component" value="Unassembled WGS sequence"/>
</dbReference>
<gene>
    <name evidence="1" type="ORF">IAA69_09190</name>
</gene>
<dbReference type="NCBIfam" id="TIGR01909">
    <property type="entry name" value="C_GCAxxG_C_C"/>
    <property type="match status" value="1"/>
</dbReference>
<proteinExistence type="predicted"/>
<dbReference type="Pfam" id="PF09719">
    <property type="entry name" value="C_GCAxxG_C_C"/>
    <property type="match status" value="1"/>
</dbReference>
<sequence length="150" mass="15911">MQQEQEVKRRQRQAVQLLGEGYNCAQAVACALADLIDADAAALFSTLEGFGFGMGTSTETCGAVSGGIALVGIRNSAGIDIRQSKQSTYEAAKQLIEGFRTLNGSTLCGDLKGFTTPDHKPLRSCEGCVEDAVKLTCALLDELDKKSSCR</sequence>
<name>A0A9D1D4I7_9ACTN</name>
<dbReference type="EMBL" id="DVGB01000113">
    <property type="protein sequence ID" value="HIR02416.1"/>
    <property type="molecule type" value="Genomic_DNA"/>
</dbReference>
<evidence type="ECO:0000313" key="2">
    <source>
        <dbReference type="Proteomes" id="UP000824261"/>
    </source>
</evidence>